<reference evidence="2" key="2">
    <citation type="submission" date="2012-12" db="EMBL/GenBank/DDBJ databases">
        <authorList>
            <consortium name="WormBase Consortium"/>
            <person name="Ghedin E."/>
            <person name="Paulini M."/>
        </authorList>
    </citation>
    <scope>NUCLEOTIDE SEQUENCE</scope>
    <source>
        <strain evidence="2">FR3</strain>
    </source>
</reference>
<sequence length="88" mass="10153">MRVLNSDIILYVLMLCMGTGIGMDGHICMYTHTYIHTYRHIHRHTHTQMNNCNVSCCCCLGFVIILVIGLLRKENDEKNSIKRIGDKK</sequence>
<evidence type="ECO:0000256" key="1">
    <source>
        <dbReference type="SAM" id="Phobius"/>
    </source>
</evidence>
<accession>A0A1I9FZV5</accession>
<name>A0A1I9FZV5_BRUMA</name>
<keyword evidence="1" id="KW-1133">Transmembrane helix</keyword>
<reference evidence="2" key="1">
    <citation type="journal article" date="2007" name="Science">
        <title>Draft genome of the filarial nematode parasite Brugia malayi.</title>
        <authorList>
            <person name="Ghedin E."/>
            <person name="Wang S."/>
            <person name="Spiro D."/>
            <person name="Caler E."/>
            <person name="Zhao Q."/>
            <person name="Crabtree J."/>
            <person name="Allen J.E."/>
            <person name="Delcher A.L."/>
            <person name="Guiliano D.B."/>
            <person name="Miranda-Saavedra D."/>
            <person name="Angiuoli S.V."/>
            <person name="Creasy T."/>
            <person name="Amedeo P."/>
            <person name="Haas B."/>
            <person name="El-Sayed N.M."/>
            <person name="Wortman J.R."/>
            <person name="Feldblyum T."/>
            <person name="Tallon L."/>
            <person name="Schatz M."/>
            <person name="Shumway M."/>
            <person name="Koo H."/>
            <person name="Salzberg S.L."/>
            <person name="Schobel S."/>
            <person name="Pertea M."/>
            <person name="Pop M."/>
            <person name="White O."/>
            <person name="Barton G.J."/>
            <person name="Carlow C.K."/>
            <person name="Crawford M.J."/>
            <person name="Daub J."/>
            <person name="Dimmic M.W."/>
            <person name="Estes C.F."/>
            <person name="Foster J.M."/>
            <person name="Ganatra M."/>
            <person name="Gregory W.F."/>
            <person name="Johnson N.M."/>
            <person name="Jin J."/>
            <person name="Komuniecki R."/>
            <person name="Korf I."/>
            <person name="Kumar S."/>
            <person name="Laney S."/>
            <person name="Li B.W."/>
            <person name="Li W."/>
            <person name="Lindblom T.H."/>
            <person name="Lustigman S."/>
            <person name="Ma D."/>
            <person name="Maina C.V."/>
            <person name="Martin D.M."/>
            <person name="McCarter J.P."/>
            <person name="McReynolds L."/>
            <person name="Mitreva M."/>
            <person name="Nutman T.B."/>
            <person name="Parkinson J."/>
            <person name="Peregrin-Alvarez J.M."/>
            <person name="Poole C."/>
            <person name="Ren Q."/>
            <person name="Saunders L."/>
            <person name="Sluder A.E."/>
            <person name="Smith K."/>
            <person name="Stanke M."/>
            <person name="Unnasch T.R."/>
            <person name="Ware J."/>
            <person name="Wei A.D."/>
            <person name="Weil G."/>
            <person name="Williams D.J."/>
            <person name="Zhang Y."/>
            <person name="Williams S.A."/>
            <person name="Fraser-Liggett C."/>
            <person name="Slatko B."/>
            <person name="Blaxter M.L."/>
            <person name="Scott A.L."/>
        </authorList>
    </citation>
    <scope>NUCLEOTIDE SEQUENCE</scope>
    <source>
        <strain evidence="2">FR3</strain>
    </source>
</reference>
<protein>
    <submittedName>
        <fullName evidence="2">Bm132</fullName>
    </submittedName>
</protein>
<feature type="transmembrane region" description="Helical" evidence="1">
    <location>
        <begin position="52"/>
        <end position="71"/>
    </location>
</feature>
<keyword evidence="1" id="KW-0812">Transmembrane</keyword>
<proteinExistence type="predicted"/>
<dbReference type="AlphaFoldDB" id="A0A1I9FZV5"/>
<gene>
    <name evidence="2" type="primary">Bm132</name>
    <name evidence="2" type="ORF">BM_Bm132</name>
</gene>
<keyword evidence="1" id="KW-0472">Membrane</keyword>
<evidence type="ECO:0000313" key="2">
    <source>
        <dbReference type="EMBL" id="CDP91248.1"/>
    </source>
</evidence>
<dbReference type="EMBL" id="LN856014">
    <property type="protein sequence ID" value="CDP91248.1"/>
    <property type="molecule type" value="Genomic_DNA"/>
</dbReference>
<organism evidence="2">
    <name type="scientific">Brugia malayi</name>
    <name type="common">Filarial nematode worm</name>
    <dbReference type="NCBI Taxonomy" id="6279"/>
    <lineage>
        <taxon>Eukaryota</taxon>
        <taxon>Metazoa</taxon>
        <taxon>Ecdysozoa</taxon>
        <taxon>Nematoda</taxon>
        <taxon>Chromadorea</taxon>
        <taxon>Rhabditida</taxon>
        <taxon>Spirurina</taxon>
        <taxon>Spiruromorpha</taxon>
        <taxon>Filarioidea</taxon>
        <taxon>Onchocercidae</taxon>
        <taxon>Brugia</taxon>
    </lineage>
</organism>
<feature type="transmembrane region" description="Helical" evidence="1">
    <location>
        <begin position="12"/>
        <end position="31"/>
    </location>
</feature>